<feature type="region of interest" description="Disordered" evidence="1">
    <location>
        <begin position="24"/>
        <end position="87"/>
    </location>
</feature>
<feature type="compositionally biased region" description="Acidic residues" evidence="1">
    <location>
        <begin position="54"/>
        <end position="73"/>
    </location>
</feature>
<sequence length="87" mass="9579">MSGRELFLSYASLFVDDAEAYDKYQRESESDYTGQNANGNAAEDGPSTSRASADNEDPKDVDDDELDMDESNELEASLSKTSILIKE</sequence>
<gene>
    <name evidence="2" type="ORF">RJT34_19866</name>
</gene>
<accession>A0AAN9P4D4</accession>
<dbReference type="EMBL" id="JAYKXN010000005">
    <property type="protein sequence ID" value="KAK7285107.1"/>
    <property type="molecule type" value="Genomic_DNA"/>
</dbReference>
<comment type="caution">
    <text evidence="2">The sequence shown here is derived from an EMBL/GenBank/DDBJ whole genome shotgun (WGS) entry which is preliminary data.</text>
</comment>
<organism evidence="2 3">
    <name type="scientific">Clitoria ternatea</name>
    <name type="common">Butterfly pea</name>
    <dbReference type="NCBI Taxonomy" id="43366"/>
    <lineage>
        <taxon>Eukaryota</taxon>
        <taxon>Viridiplantae</taxon>
        <taxon>Streptophyta</taxon>
        <taxon>Embryophyta</taxon>
        <taxon>Tracheophyta</taxon>
        <taxon>Spermatophyta</taxon>
        <taxon>Magnoliopsida</taxon>
        <taxon>eudicotyledons</taxon>
        <taxon>Gunneridae</taxon>
        <taxon>Pentapetalae</taxon>
        <taxon>rosids</taxon>
        <taxon>fabids</taxon>
        <taxon>Fabales</taxon>
        <taxon>Fabaceae</taxon>
        <taxon>Papilionoideae</taxon>
        <taxon>50 kb inversion clade</taxon>
        <taxon>NPAAA clade</taxon>
        <taxon>indigoferoid/millettioid clade</taxon>
        <taxon>Phaseoleae</taxon>
        <taxon>Clitoria</taxon>
    </lineage>
</organism>
<feature type="compositionally biased region" description="Polar residues" evidence="1">
    <location>
        <begin position="78"/>
        <end position="87"/>
    </location>
</feature>
<evidence type="ECO:0000313" key="3">
    <source>
        <dbReference type="Proteomes" id="UP001359559"/>
    </source>
</evidence>
<protein>
    <submittedName>
        <fullName evidence="2">Uncharacterized protein</fullName>
    </submittedName>
</protein>
<dbReference type="AlphaFoldDB" id="A0AAN9P4D4"/>
<keyword evidence="3" id="KW-1185">Reference proteome</keyword>
<evidence type="ECO:0000256" key="1">
    <source>
        <dbReference type="SAM" id="MobiDB-lite"/>
    </source>
</evidence>
<evidence type="ECO:0000313" key="2">
    <source>
        <dbReference type="EMBL" id="KAK7285107.1"/>
    </source>
</evidence>
<name>A0AAN9P4D4_CLITE</name>
<dbReference type="Proteomes" id="UP001359559">
    <property type="component" value="Unassembled WGS sequence"/>
</dbReference>
<proteinExistence type="predicted"/>
<reference evidence="2 3" key="1">
    <citation type="submission" date="2024-01" db="EMBL/GenBank/DDBJ databases">
        <title>The genomes of 5 underutilized Papilionoideae crops provide insights into root nodulation and disease resistance.</title>
        <authorList>
            <person name="Yuan L."/>
        </authorList>
    </citation>
    <scope>NUCLEOTIDE SEQUENCE [LARGE SCALE GENOMIC DNA]</scope>
    <source>
        <strain evidence="2">LY-2023</strain>
        <tissue evidence="2">Leaf</tissue>
    </source>
</reference>